<feature type="domain" description="O-acyltransferase WSD1 C-terminal" evidence="12">
    <location>
        <begin position="164"/>
        <end position="213"/>
    </location>
</feature>
<evidence type="ECO:0000313" key="14">
    <source>
        <dbReference type="Proteomes" id="UP000886595"/>
    </source>
</evidence>
<dbReference type="PANTHER" id="PTHR31650">
    <property type="entry name" value="O-ACYLTRANSFERASE (WSD1-LIKE) FAMILY PROTEIN"/>
    <property type="match status" value="1"/>
</dbReference>
<evidence type="ECO:0000256" key="8">
    <source>
        <dbReference type="ARBA" id="ARBA00024360"/>
    </source>
</evidence>
<dbReference type="Gene3D" id="3.30.559.10">
    <property type="entry name" value="Chloramphenicol acetyltransferase-like domain"/>
    <property type="match status" value="1"/>
</dbReference>
<dbReference type="Pfam" id="PF03007">
    <property type="entry name" value="WS_DGAT_cat"/>
    <property type="match status" value="1"/>
</dbReference>
<keyword evidence="6" id="KW-0256">Endoplasmic reticulum</keyword>
<evidence type="ECO:0000256" key="2">
    <source>
        <dbReference type="ARBA" id="ARBA00004586"/>
    </source>
</evidence>
<evidence type="ECO:0000256" key="5">
    <source>
        <dbReference type="ARBA" id="ARBA00022679"/>
    </source>
</evidence>
<comment type="pathway">
    <text evidence="4">Lipid metabolism.</text>
</comment>
<feature type="domain" description="O-acyltransferase WSD1 C-terminal" evidence="12">
    <location>
        <begin position="474"/>
        <end position="618"/>
    </location>
</feature>
<evidence type="ECO:0000256" key="7">
    <source>
        <dbReference type="ARBA" id="ARBA00023315"/>
    </source>
</evidence>
<accession>A0A8X7UW99</accession>
<evidence type="ECO:0000259" key="11">
    <source>
        <dbReference type="Pfam" id="PF03007"/>
    </source>
</evidence>
<comment type="subcellular location">
    <subcellularLocation>
        <location evidence="1">Cell membrane</location>
        <topology evidence="1">Single-pass membrane protein</topology>
    </subcellularLocation>
    <subcellularLocation>
        <location evidence="2">Endoplasmic reticulum membrane</location>
    </subcellularLocation>
</comment>
<keyword evidence="5" id="KW-0808">Transferase</keyword>
<dbReference type="OrthoDB" id="619536at2759"/>
<dbReference type="GO" id="GO:0005886">
    <property type="term" value="C:plasma membrane"/>
    <property type="evidence" value="ECO:0007669"/>
    <property type="project" value="UniProtKB-SubCell"/>
</dbReference>
<dbReference type="PANTHER" id="PTHR31650:SF53">
    <property type="entry name" value="(RAPE) HYPOTHETICAL PROTEIN"/>
    <property type="match status" value="1"/>
</dbReference>
<dbReference type="GO" id="GO:0047196">
    <property type="term" value="F:long-chain-alcohol O-fatty-acyltransferase activity"/>
    <property type="evidence" value="ECO:0007669"/>
    <property type="project" value="UniProtKB-EC"/>
</dbReference>
<protein>
    <recommendedName>
        <fullName evidence="15">Diacylglycerol O-acyltransferase</fullName>
    </recommendedName>
</protein>
<dbReference type="SUPFAM" id="SSF52777">
    <property type="entry name" value="CoA-dependent acyltransferases"/>
    <property type="match status" value="1"/>
</dbReference>
<dbReference type="InterPro" id="IPR009721">
    <property type="entry name" value="O-acyltransferase_WSD1_C"/>
</dbReference>
<evidence type="ECO:0000256" key="4">
    <source>
        <dbReference type="ARBA" id="ARBA00005189"/>
    </source>
</evidence>
<dbReference type="GO" id="GO:0019432">
    <property type="term" value="P:triglyceride biosynthetic process"/>
    <property type="evidence" value="ECO:0007669"/>
    <property type="project" value="TreeGrafter"/>
</dbReference>
<dbReference type="InterPro" id="IPR004255">
    <property type="entry name" value="O-acyltransferase_WSD1_N"/>
</dbReference>
<comment type="caution">
    <text evidence="13">The sequence shown here is derived from an EMBL/GenBank/DDBJ whole genome shotgun (WGS) entry which is preliminary data.</text>
</comment>
<comment type="pathway">
    <text evidence="3">Glycerolipid metabolism; triacylglycerol biosynthesis.</text>
</comment>
<evidence type="ECO:0000256" key="1">
    <source>
        <dbReference type="ARBA" id="ARBA00004162"/>
    </source>
</evidence>
<dbReference type="InterPro" id="IPR045034">
    <property type="entry name" value="O-acyltransferase_WSD1-like"/>
</dbReference>
<dbReference type="AlphaFoldDB" id="A0A8X7UW99"/>
<evidence type="ECO:0000259" key="12">
    <source>
        <dbReference type="Pfam" id="PF06974"/>
    </source>
</evidence>
<evidence type="ECO:0000313" key="13">
    <source>
        <dbReference type="EMBL" id="KAG2293192.1"/>
    </source>
</evidence>
<dbReference type="GO" id="GO:0005789">
    <property type="term" value="C:endoplasmic reticulum membrane"/>
    <property type="evidence" value="ECO:0007669"/>
    <property type="project" value="UniProtKB-SubCell"/>
</dbReference>
<evidence type="ECO:0008006" key="15">
    <source>
        <dbReference type="Google" id="ProtNLM"/>
    </source>
</evidence>
<keyword evidence="7" id="KW-0012">Acyltransferase</keyword>
<dbReference type="EMBL" id="JAAMPC010000009">
    <property type="protein sequence ID" value="KAG2293192.1"/>
    <property type="molecule type" value="Genomic_DNA"/>
</dbReference>
<dbReference type="Proteomes" id="UP000886595">
    <property type="component" value="Unassembled WGS sequence"/>
</dbReference>
<evidence type="ECO:0000256" key="3">
    <source>
        <dbReference type="ARBA" id="ARBA00004771"/>
    </source>
</evidence>
<name>A0A8X7UW99_BRACI</name>
<dbReference type="Pfam" id="PF06974">
    <property type="entry name" value="WS_DGAT_C"/>
    <property type="match status" value="2"/>
</dbReference>
<gene>
    <name evidence="13" type="ORF">Bca52824_039861</name>
</gene>
<evidence type="ECO:0000256" key="10">
    <source>
        <dbReference type="ARBA" id="ARBA00048109"/>
    </source>
</evidence>
<evidence type="ECO:0000256" key="9">
    <source>
        <dbReference type="ARBA" id="ARBA00047604"/>
    </source>
</evidence>
<feature type="domain" description="O-acyltransferase WSD1-like N-terminal" evidence="11">
    <location>
        <begin position="249"/>
        <end position="405"/>
    </location>
</feature>
<reference evidence="13 14" key="1">
    <citation type="submission" date="2020-02" db="EMBL/GenBank/DDBJ databases">
        <authorList>
            <person name="Ma Q."/>
            <person name="Huang Y."/>
            <person name="Song X."/>
            <person name="Pei D."/>
        </authorList>
    </citation>
    <scope>NUCLEOTIDE SEQUENCE [LARGE SCALE GENOMIC DNA]</scope>
    <source>
        <strain evidence="13">Sxm20200214</strain>
        <tissue evidence="13">Leaf</tissue>
    </source>
</reference>
<keyword evidence="14" id="KW-1185">Reference proteome</keyword>
<comment type="catalytic activity">
    <reaction evidence="9">
        <text>a long chain fatty alcohol + a fatty acyl-CoA = a long-chain alcohol wax ester + CoA</text>
        <dbReference type="Rhea" id="RHEA:38443"/>
        <dbReference type="ChEBI" id="CHEBI:17135"/>
        <dbReference type="ChEBI" id="CHEBI:57287"/>
        <dbReference type="ChEBI" id="CHEBI:77636"/>
        <dbReference type="ChEBI" id="CHEBI:235323"/>
        <dbReference type="EC" id="2.3.1.75"/>
    </reaction>
</comment>
<comment type="similarity">
    <text evidence="8">In the N-terminal section; belongs to the long-chain O-acyltransferase family.</text>
</comment>
<evidence type="ECO:0000256" key="6">
    <source>
        <dbReference type="ARBA" id="ARBA00022824"/>
    </source>
</evidence>
<comment type="catalytic activity">
    <reaction evidence="10">
        <text>an acyl-CoA + a 1,2-diacyl-sn-glycerol = a triacyl-sn-glycerol + CoA</text>
        <dbReference type="Rhea" id="RHEA:10868"/>
        <dbReference type="ChEBI" id="CHEBI:17815"/>
        <dbReference type="ChEBI" id="CHEBI:57287"/>
        <dbReference type="ChEBI" id="CHEBI:58342"/>
        <dbReference type="ChEBI" id="CHEBI:64615"/>
        <dbReference type="EC" id="2.3.1.20"/>
    </reaction>
</comment>
<dbReference type="GO" id="GO:0004144">
    <property type="term" value="F:diacylglycerol O-acyltransferase activity"/>
    <property type="evidence" value="ECO:0007669"/>
    <property type="project" value="UniProtKB-EC"/>
</dbReference>
<organism evidence="13 14">
    <name type="scientific">Brassica carinata</name>
    <name type="common">Ethiopian mustard</name>
    <name type="synonym">Abyssinian cabbage</name>
    <dbReference type="NCBI Taxonomy" id="52824"/>
    <lineage>
        <taxon>Eukaryota</taxon>
        <taxon>Viridiplantae</taxon>
        <taxon>Streptophyta</taxon>
        <taxon>Embryophyta</taxon>
        <taxon>Tracheophyta</taxon>
        <taxon>Spermatophyta</taxon>
        <taxon>Magnoliopsida</taxon>
        <taxon>eudicotyledons</taxon>
        <taxon>Gunneridae</taxon>
        <taxon>Pentapetalae</taxon>
        <taxon>rosids</taxon>
        <taxon>malvids</taxon>
        <taxon>Brassicales</taxon>
        <taxon>Brassicaceae</taxon>
        <taxon>Brassiceae</taxon>
        <taxon>Brassica</taxon>
    </lineage>
</organism>
<dbReference type="InterPro" id="IPR023213">
    <property type="entry name" value="CAT-like_dom_sf"/>
</dbReference>
<sequence>MTDVSDGNNGQKQRWVQTKVVVRDHIVVPKIIPQNIETADAFLEDYVIWTAVMLVLNTVSDAFEFFVTTLFLKDTKTPIKGDFLSMKKSKALRLVHRTVSLDDIKVIKNAMKMTVNDVLLGVTQAGLSQYMERRYEKGEIAGEDRGAAQRKKREMGKKKRLVVIKPRVAATLVNRMLSITTMTFSNMVGPVEEVSFYGHTITYFATSAYGHPHMNDNSQEQKWVRTKVVAEDHVIIPKIELENANADAFLESYVSDLTTIPLDTSKPLWEVHLVDLKTSDAQNVVVLKIHHSVGDGMSLMSLVHACTRKTSNHEELPSLPNENRLSSKSMAGYSRLIWMVMLVWNTLCDALKFIATTMFLKDTDTPIKGDFRLSKSKRMCLVHRTVDLEDIKLIKNAMKMTVNDVLLGVAQAALSEYLERRYGEKEKKAGEHESKRNSSNMLKEIRLRACLLVNIRPTTGDLANMMAKGSKCKWGNWIGYMLFPLSLALHDDPLEHLRRVKSIIHRKKNSLEALLTFTSTKILIKMLGVVWAASLTSRTISNTTMSFSNLVGPTEEVSLYGHPITYIAPSAYGHPHALTMHFQSYMNKMTISLTVDPTAICDPHQLCDDLEESLRSIKAAVQERNATQ</sequence>
<proteinExistence type="inferred from homology"/>